<dbReference type="SUPFAM" id="SSF51905">
    <property type="entry name" value="FAD/NAD(P)-binding domain"/>
    <property type="match status" value="1"/>
</dbReference>
<reference evidence="3 4" key="1">
    <citation type="submission" date="2016-10" db="EMBL/GenBank/DDBJ databases">
        <authorList>
            <person name="de Groot N.N."/>
        </authorList>
    </citation>
    <scope>NUCLEOTIDE SEQUENCE [LARGE SCALE GENOMIC DNA]</scope>
    <source>
        <strain evidence="3 4">DSM 26656</strain>
    </source>
</reference>
<evidence type="ECO:0000313" key="3">
    <source>
        <dbReference type="EMBL" id="SEF88605.1"/>
    </source>
</evidence>
<keyword evidence="1" id="KW-0560">Oxidoreductase</keyword>
<dbReference type="Gene3D" id="3.50.50.60">
    <property type="entry name" value="FAD/NAD(P)-binding domain"/>
    <property type="match status" value="1"/>
</dbReference>
<dbReference type="PANTHER" id="PTHR13847">
    <property type="entry name" value="SARCOSINE DEHYDROGENASE-RELATED"/>
    <property type="match status" value="1"/>
</dbReference>
<accession>A0A1H5VMN8</accession>
<sequence>MSLPQGAQQAWAGMILPGRSAQRETDPMTASPSFVWPPSLWAATAQPGPVLATLEGDISADVVVIGAGFTGLSTAIHLREMGHEVAVLEAAEPGWGASGRNNGQVIPTLAGHDPSAMVKRHGEAGERFNAVLRDSAQYLFDLVRKYDIPAEAEQAGWVQPVHSPGRFKLAEKRVKEWSAIGAPVELLDRAATTAMLGSEAWFGGFWNRTGGHINPLALARGLAEVALKLGATIHARSPATAMAHQNGRWVVNTAKGSVTARALVLATNAYTDEFESGLAPEVAGEVIPVLSWQMATTPISDNIAKTIIPGRQAMSDTHRELYFARWDARDRLVTGGAAVFPGSGGANLRPPIAERLKRLWPQLGEVTFDYVWSGYIGMTPDDLLKPQVPGYPRIHRLGPEGYGWTGCNGRAVALSISLGRELAKATQGTAIETLGLPLSEPKAQPFRSIVRKIAPFALPLYRRLDAAEI</sequence>
<dbReference type="Pfam" id="PF01266">
    <property type="entry name" value="DAO"/>
    <property type="match status" value="1"/>
</dbReference>
<dbReference type="Gene3D" id="3.30.9.10">
    <property type="entry name" value="D-Amino Acid Oxidase, subunit A, domain 2"/>
    <property type="match status" value="1"/>
</dbReference>
<dbReference type="GO" id="GO:0005737">
    <property type="term" value="C:cytoplasm"/>
    <property type="evidence" value="ECO:0007669"/>
    <property type="project" value="TreeGrafter"/>
</dbReference>
<dbReference type="PANTHER" id="PTHR13847:SF281">
    <property type="entry name" value="FAD DEPENDENT OXIDOREDUCTASE DOMAIN-CONTAINING PROTEIN"/>
    <property type="match status" value="1"/>
</dbReference>
<evidence type="ECO:0000313" key="4">
    <source>
        <dbReference type="Proteomes" id="UP000236743"/>
    </source>
</evidence>
<protein>
    <submittedName>
        <fullName evidence="3">Glycine/D-amino acid oxidase</fullName>
    </submittedName>
</protein>
<dbReference type="InterPro" id="IPR036188">
    <property type="entry name" value="FAD/NAD-bd_sf"/>
</dbReference>
<evidence type="ECO:0000256" key="1">
    <source>
        <dbReference type="ARBA" id="ARBA00023002"/>
    </source>
</evidence>
<dbReference type="EMBL" id="FNUY01000002">
    <property type="protein sequence ID" value="SEF88605.1"/>
    <property type="molecule type" value="Genomic_DNA"/>
</dbReference>
<feature type="domain" description="FAD dependent oxidoreductase" evidence="2">
    <location>
        <begin position="61"/>
        <end position="424"/>
    </location>
</feature>
<keyword evidence="4" id="KW-1185">Reference proteome</keyword>
<dbReference type="AlphaFoldDB" id="A0A1H5VMN8"/>
<gene>
    <name evidence="3" type="ORF">SAMN04488115_102366</name>
</gene>
<proteinExistence type="predicted"/>
<dbReference type="InterPro" id="IPR006076">
    <property type="entry name" value="FAD-dep_OxRdtase"/>
</dbReference>
<evidence type="ECO:0000259" key="2">
    <source>
        <dbReference type="Pfam" id="PF01266"/>
    </source>
</evidence>
<name>A0A1H5VMN8_9HYPH</name>
<dbReference type="GO" id="GO:0016491">
    <property type="term" value="F:oxidoreductase activity"/>
    <property type="evidence" value="ECO:0007669"/>
    <property type="project" value="UniProtKB-KW"/>
</dbReference>
<organism evidence="3 4">
    <name type="scientific">Bosea lathyri</name>
    <dbReference type="NCBI Taxonomy" id="1036778"/>
    <lineage>
        <taxon>Bacteria</taxon>
        <taxon>Pseudomonadati</taxon>
        <taxon>Pseudomonadota</taxon>
        <taxon>Alphaproteobacteria</taxon>
        <taxon>Hyphomicrobiales</taxon>
        <taxon>Boseaceae</taxon>
        <taxon>Bosea</taxon>
    </lineage>
</organism>
<dbReference type="Proteomes" id="UP000236743">
    <property type="component" value="Unassembled WGS sequence"/>
</dbReference>